<comment type="caution">
    <text evidence="1">The sequence shown here is derived from an EMBL/GenBank/DDBJ whole genome shotgun (WGS) entry which is preliminary data.</text>
</comment>
<dbReference type="RefSeq" id="WP_168059122.1">
    <property type="nucleotide sequence ID" value="NZ_VTOW01000001.1"/>
</dbReference>
<evidence type="ECO:0000313" key="1">
    <source>
        <dbReference type="EMBL" id="NKE70892.1"/>
    </source>
</evidence>
<proteinExistence type="predicted"/>
<dbReference type="Proteomes" id="UP000534783">
    <property type="component" value="Unassembled WGS sequence"/>
</dbReference>
<evidence type="ECO:0000313" key="2">
    <source>
        <dbReference type="Proteomes" id="UP000534783"/>
    </source>
</evidence>
<name>A0A7X6DPF7_9BACT</name>
<reference evidence="1 2" key="1">
    <citation type="journal article" date="2020" name="Nature">
        <title>Bacterial chemolithoautotrophy via manganese oxidation.</title>
        <authorList>
            <person name="Yu H."/>
            <person name="Leadbetter J.R."/>
        </authorList>
    </citation>
    <scope>NUCLEOTIDE SEQUENCE [LARGE SCALE GENOMIC DNA]</scope>
    <source>
        <strain evidence="1 2">Mn-1</strain>
    </source>
</reference>
<dbReference type="AlphaFoldDB" id="A0A7X6DPF7"/>
<sequence length="197" mass="20600">MAQTTTVNFASPTCNTAATCGLAGGTNRLTEVSGDNFFFQEAIVINGRQMNHMIVRSKPDPADGSVFIQETFTPGGAIQGATNTSSIDQLTFKQTMNATGGTVSVLARMDNLNIINKGTGTGQENMVGTEMNITQSITDTAQGLNVNTVTITPNISTPALGDFNTSINQAVSDPTTPGFSSTMTFQTGSPANVDQNF</sequence>
<gene>
    <name evidence="1" type="ORF">MNODULE_09090</name>
</gene>
<keyword evidence="2" id="KW-1185">Reference proteome</keyword>
<accession>A0A7X6DPF7</accession>
<protein>
    <submittedName>
        <fullName evidence="1">Uncharacterized protein</fullName>
    </submittedName>
</protein>
<dbReference type="EMBL" id="VTOW01000001">
    <property type="protein sequence ID" value="NKE70892.1"/>
    <property type="molecule type" value="Genomic_DNA"/>
</dbReference>
<organism evidence="1 2">
    <name type="scientific">Candidatus Manganitrophus noduliformans</name>
    <dbReference type="NCBI Taxonomy" id="2606439"/>
    <lineage>
        <taxon>Bacteria</taxon>
        <taxon>Pseudomonadati</taxon>
        <taxon>Nitrospirota</taxon>
        <taxon>Nitrospiria</taxon>
        <taxon>Candidatus Troglogloeales</taxon>
        <taxon>Candidatus Manganitrophaceae</taxon>
        <taxon>Candidatus Manganitrophus</taxon>
    </lineage>
</organism>